<sequence length="119" mass="12947">MTGAAPGYAIGYLENIDVGSEIVEYIERIEATFEPYGGRWLVHAKPHVTHEGSAPGDVVIIAFPSITAVREWFDSEPYRAIAPLRIEHSDSTILTVEGVAEAYRATTTAATMRAGLQAR</sequence>
<dbReference type="Gene3D" id="3.30.70.100">
    <property type="match status" value="1"/>
</dbReference>
<comment type="caution">
    <text evidence="2">The sequence shown here is derived from an EMBL/GenBank/DDBJ whole genome shotgun (WGS) entry which is preliminary data.</text>
</comment>
<evidence type="ECO:0000313" key="2">
    <source>
        <dbReference type="EMBL" id="GGB43875.1"/>
    </source>
</evidence>
<reference evidence="2" key="2">
    <citation type="submission" date="2020-09" db="EMBL/GenBank/DDBJ databases">
        <authorList>
            <person name="Sun Q."/>
            <person name="Zhou Y."/>
        </authorList>
    </citation>
    <scope>NUCLEOTIDE SEQUENCE</scope>
    <source>
        <strain evidence="2">CGMCC 1.15085</strain>
    </source>
</reference>
<evidence type="ECO:0000313" key="3">
    <source>
        <dbReference type="Proteomes" id="UP000636793"/>
    </source>
</evidence>
<gene>
    <name evidence="2" type="ORF">GCM10011492_38650</name>
</gene>
<dbReference type="AlphaFoldDB" id="A0A916TGL3"/>
<proteinExistence type="predicted"/>
<dbReference type="Proteomes" id="UP000636793">
    <property type="component" value="Unassembled WGS sequence"/>
</dbReference>
<dbReference type="RefSeq" id="WP_188838697.1">
    <property type="nucleotide sequence ID" value="NZ_BMHI01000006.1"/>
</dbReference>
<organism evidence="2 3">
    <name type="scientific">Flexivirga endophytica</name>
    <dbReference type="NCBI Taxonomy" id="1849103"/>
    <lineage>
        <taxon>Bacteria</taxon>
        <taxon>Bacillati</taxon>
        <taxon>Actinomycetota</taxon>
        <taxon>Actinomycetes</taxon>
        <taxon>Micrococcales</taxon>
        <taxon>Dermacoccaceae</taxon>
        <taxon>Flexivirga</taxon>
    </lineage>
</organism>
<feature type="domain" description="DUF1330" evidence="1">
    <location>
        <begin position="6"/>
        <end position="99"/>
    </location>
</feature>
<dbReference type="Pfam" id="PF07045">
    <property type="entry name" value="DUF1330"/>
    <property type="match status" value="1"/>
</dbReference>
<dbReference type="EMBL" id="BMHI01000006">
    <property type="protein sequence ID" value="GGB43875.1"/>
    <property type="molecule type" value="Genomic_DNA"/>
</dbReference>
<dbReference type="SUPFAM" id="SSF54909">
    <property type="entry name" value="Dimeric alpha+beta barrel"/>
    <property type="match status" value="1"/>
</dbReference>
<keyword evidence="3" id="KW-1185">Reference proteome</keyword>
<reference evidence="2" key="1">
    <citation type="journal article" date="2014" name="Int. J. Syst. Evol. Microbiol.">
        <title>Complete genome sequence of Corynebacterium casei LMG S-19264T (=DSM 44701T), isolated from a smear-ripened cheese.</title>
        <authorList>
            <consortium name="US DOE Joint Genome Institute (JGI-PGF)"/>
            <person name="Walter F."/>
            <person name="Albersmeier A."/>
            <person name="Kalinowski J."/>
            <person name="Ruckert C."/>
        </authorList>
    </citation>
    <scope>NUCLEOTIDE SEQUENCE</scope>
    <source>
        <strain evidence="2">CGMCC 1.15085</strain>
    </source>
</reference>
<dbReference type="PANTHER" id="PTHR41521">
    <property type="match status" value="1"/>
</dbReference>
<dbReference type="PANTHER" id="PTHR41521:SF4">
    <property type="entry name" value="BLR0684 PROTEIN"/>
    <property type="match status" value="1"/>
</dbReference>
<dbReference type="InterPro" id="IPR011008">
    <property type="entry name" value="Dimeric_a/b-barrel"/>
</dbReference>
<accession>A0A916TGL3</accession>
<evidence type="ECO:0000259" key="1">
    <source>
        <dbReference type="Pfam" id="PF07045"/>
    </source>
</evidence>
<name>A0A916TGL3_9MICO</name>
<protein>
    <recommendedName>
        <fullName evidence="1">DUF1330 domain-containing protein</fullName>
    </recommendedName>
</protein>
<dbReference type="InterPro" id="IPR010753">
    <property type="entry name" value="DUF1330"/>
</dbReference>